<protein>
    <submittedName>
        <fullName evidence="8">Decarboxylase</fullName>
    </submittedName>
</protein>
<keyword evidence="9" id="KW-1185">Reference proteome</keyword>
<sequence>MTLSELFAPTDPAFSEAMSTLLEIFHHSDDSQAPYQHQLFAQRLNQSHLPPVGLTLENYLARLATVIPGSSHLASPCYMGHMTAPLPAFTAELSRLVVMLNQNPMKMESSRLLSFLEREVLAKLHRLIYRADDLFYDQQMHAKDAALGVMTSGGTIANVTALWLARNRTCGDNLFALYEQGYRGAVILGSRLMHYSFDKGMDLLGLGAHNVWRLATDEQNRLCLTALEQALLRCKEEKIRVLALVGVAGSTDFGSIDPLPTLAAIAKREQIHFHVDAAWGGPTLFSPRYQSLLEGIELADTVTLDGHKQLLVPLGTGMLLCRQPDLMMAVKREAPYAIRATSFDQGRFTLEGTRPANALYLDAAFQLFGLQGYAELIEANYDRARLMAALIRDDPAFELMSEPVMNLLSYRCIPPHLRGKPLDEAANEQLNAFNVALQKAQRAEGHSFVSRTQRTVLRYGDQPLTLLRAVLLNPHIREQHIQQVLADQQRLGSQIASQLFGGSNGDG</sequence>
<feature type="modified residue" description="N6-(pyridoxal phosphate)lysine" evidence="6">
    <location>
        <position position="308"/>
    </location>
</feature>
<dbReference type="RefSeq" id="WP_100293593.1">
    <property type="nucleotide sequence ID" value="NZ_PGGC01000069.1"/>
</dbReference>
<evidence type="ECO:0000256" key="1">
    <source>
        <dbReference type="ARBA" id="ARBA00001933"/>
    </source>
</evidence>
<evidence type="ECO:0000256" key="2">
    <source>
        <dbReference type="ARBA" id="ARBA00009533"/>
    </source>
</evidence>
<dbReference type="GO" id="GO:0030170">
    <property type="term" value="F:pyridoxal phosphate binding"/>
    <property type="evidence" value="ECO:0007669"/>
    <property type="project" value="InterPro"/>
</dbReference>
<keyword evidence="4 6" id="KW-0663">Pyridoxal phosphate</keyword>
<comment type="similarity">
    <text evidence="2 7">Belongs to the group II decarboxylase family.</text>
</comment>
<keyword evidence="3" id="KW-0210">Decarboxylase</keyword>
<evidence type="ECO:0000256" key="5">
    <source>
        <dbReference type="ARBA" id="ARBA00023239"/>
    </source>
</evidence>
<dbReference type="GO" id="GO:0016831">
    <property type="term" value="F:carboxy-lyase activity"/>
    <property type="evidence" value="ECO:0007669"/>
    <property type="project" value="UniProtKB-KW"/>
</dbReference>
<evidence type="ECO:0000313" key="9">
    <source>
        <dbReference type="Proteomes" id="UP000235861"/>
    </source>
</evidence>
<dbReference type="GO" id="GO:0019752">
    <property type="term" value="P:carboxylic acid metabolic process"/>
    <property type="evidence" value="ECO:0007669"/>
    <property type="project" value="InterPro"/>
</dbReference>
<accession>A0A2H9U5X3</accession>
<dbReference type="Gene3D" id="3.90.1150.10">
    <property type="entry name" value="Aspartate Aminotransferase, domain 1"/>
    <property type="match status" value="1"/>
</dbReference>
<dbReference type="InterPro" id="IPR015422">
    <property type="entry name" value="PyrdxlP-dep_Trfase_small"/>
</dbReference>
<reference evidence="8 9" key="1">
    <citation type="submission" date="2017-11" db="EMBL/GenBank/DDBJ databases">
        <title>Draft genome sequence of environmental isolate Aeromonas cavernicola sp. nov. MDC 2508.</title>
        <authorList>
            <person name="Colston S.M."/>
            <person name="Navarro A."/>
            <person name="Martinez-Murcia A.J."/>
            <person name="Graf J."/>
        </authorList>
    </citation>
    <scope>NUCLEOTIDE SEQUENCE [LARGE SCALE GENOMIC DNA]</scope>
    <source>
        <strain evidence="8 9">MDC 2508</strain>
    </source>
</reference>
<evidence type="ECO:0000256" key="6">
    <source>
        <dbReference type="PIRSR" id="PIRSR602129-50"/>
    </source>
</evidence>
<evidence type="ECO:0000256" key="3">
    <source>
        <dbReference type="ARBA" id="ARBA00022793"/>
    </source>
</evidence>
<comment type="cofactor">
    <cofactor evidence="1 6 7">
        <name>pyridoxal 5'-phosphate</name>
        <dbReference type="ChEBI" id="CHEBI:597326"/>
    </cofactor>
</comment>
<dbReference type="GO" id="GO:0005737">
    <property type="term" value="C:cytoplasm"/>
    <property type="evidence" value="ECO:0007669"/>
    <property type="project" value="TreeGrafter"/>
</dbReference>
<keyword evidence="5 7" id="KW-0456">Lyase</keyword>
<gene>
    <name evidence="8" type="ORF">CUC53_07580</name>
</gene>
<dbReference type="InterPro" id="IPR015421">
    <property type="entry name" value="PyrdxlP-dep_Trfase_major"/>
</dbReference>
<dbReference type="OrthoDB" id="9803665at2"/>
<evidence type="ECO:0000313" key="8">
    <source>
        <dbReference type="EMBL" id="PJG59378.1"/>
    </source>
</evidence>
<dbReference type="SUPFAM" id="SSF53383">
    <property type="entry name" value="PLP-dependent transferases"/>
    <property type="match status" value="1"/>
</dbReference>
<comment type="caution">
    <text evidence="8">The sequence shown here is derived from an EMBL/GenBank/DDBJ whole genome shotgun (WGS) entry which is preliminary data.</text>
</comment>
<dbReference type="Pfam" id="PF00282">
    <property type="entry name" value="Pyridoxal_deC"/>
    <property type="match status" value="1"/>
</dbReference>
<name>A0A2H9U5X3_9GAMM</name>
<dbReference type="InterPro" id="IPR015424">
    <property type="entry name" value="PyrdxlP-dep_Trfase"/>
</dbReference>
<dbReference type="Proteomes" id="UP000235861">
    <property type="component" value="Unassembled WGS sequence"/>
</dbReference>
<proteinExistence type="inferred from homology"/>
<dbReference type="PANTHER" id="PTHR45677:SF8">
    <property type="entry name" value="CYSTEINE SULFINIC ACID DECARBOXYLASE"/>
    <property type="match status" value="1"/>
</dbReference>
<evidence type="ECO:0000256" key="4">
    <source>
        <dbReference type="ARBA" id="ARBA00022898"/>
    </source>
</evidence>
<dbReference type="EMBL" id="PGGC01000069">
    <property type="protein sequence ID" value="PJG59378.1"/>
    <property type="molecule type" value="Genomic_DNA"/>
</dbReference>
<dbReference type="PANTHER" id="PTHR45677">
    <property type="entry name" value="GLUTAMATE DECARBOXYLASE-RELATED"/>
    <property type="match status" value="1"/>
</dbReference>
<dbReference type="AlphaFoldDB" id="A0A2H9U5X3"/>
<evidence type="ECO:0000256" key="7">
    <source>
        <dbReference type="RuleBase" id="RU000382"/>
    </source>
</evidence>
<dbReference type="Gene3D" id="3.40.640.10">
    <property type="entry name" value="Type I PLP-dependent aspartate aminotransferase-like (Major domain)"/>
    <property type="match status" value="1"/>
</dbReference>
<dbReference type="InterPro" id="IPR002129">
    <property type="entry name" value="PyrdxlP-dep_de-COase"/>
</dbReference>
<organism evidence="8 9">
    <name type="scientific">Aeromonas cavernicola</name>
    <dbReference type="NCBI Taxonomy" id="1006623"/>
    <lineage>
        <taxon>Bacteria</taxon>
        <taxon>Pseudomonadati</taxon>
        <taxon>Pseudomonadota</taxon>
        <taxon>Gammaproteobacteria</taxon>
        <taxon>Aeromonadales</taxon>
        <taxon>Aeromonadaceae</taxon>
        <taxon>Aeromonas</taxon>
    </lineage>
</organism>